<name>A0A1I7NQA3_9HYPH</name>
<reference evidence="3" key="1">
    <citation type="submission" date="2016-10" db="EMBL/GenBank/DDBJ databases">
        <authorList>
            <person name="Varghese N."/>
            <person name="Submissions S."/>
        </authorList>
    </citation>
    <scope>NUCLEOTIDE SEQUENCE [LARGE SCALE GENOMIC DNA]</scope>
    <source>
        <strain evidence="3">DSM 1565</strain>
    </source>
</reference>
<feature type="transmembrane region" description="Helical" evidence="1">
    <location>
        <begin position="6"/>
        <end position="26"/>
    </location>
</feature>
<protein>
    <submittedName>
        <fullName evidence="2">Uncharacterized protein</fullName>
    </submittedName>
</protein>
<dbReference type="RefSeq" id="WP_280140562.1">
    <property type="nucleotide sequence ID" value="NZ_FPCH01000003.1"/>
</dbReference>
<evidence type="ECO:0000313" key="3">
    <source>
        <dbReference type="Proteomes" id="UP000199423"/>
    </source>
</evidence>
<evidence type="ECO:0000313" key="2">
    <source>
        <dbReference type="EMBL" id="SFV36760.1"/>
    </source>
</evidence>
<dbReference type="Proteomes" id="UP000199423">
    <property type="component" value="Unassembled WGS sequence"/>
</dbReference>
<dbReference type="AlphaFoldDB" id="A0A1I7NQA3"/>
<keyword evidence="1" id="KW-0472">Membrane</keyword>
<proteinExistence type="predicted"/>
<keyword evidence="3" id="KW-1185">Reference proteome</keyword>
<evidence type="ECO:0000256" key="1">
    <source>
        <dbReference type="SAM" id="Phobius"/>
    </source>
</evidence>
<organism evidence="2 3">
    <name type="scientific">Hyphomicrobium facile</name>
    <dbReference type="NCBI Taxonomy" id="51670"/>
    <lineage>
        <taxon>Bacteria</taxon>
        <taxon>Pseudomonadati</taxon>
        <taxon>Pseudomonadota</taxon>
        <taxon>Alphaproteobacteria</taxon>
        <taxon>Hyphomicrobiales</taxon>
        <taxon>Hyphomicrobiaceae</taxon>
        <taxon>Hyphomicrobium</taxon>
    </lineage>
</organism>
<keyword evidence="1" id="KW-1133">Transmembrane helix</keyword>
<gene>
    <name evidence="2" type="ORF">SAMN04488557_2742</name>
</gene>
<sequence>MKSPAAYFVLGFITASVIWLLVFAYLNGELLRTFSSFSGHS</sequence>
<accession>A0A1I7NQA3</accession>
<keyword evidence="1" id="KW-0812">Transmembrane</keyword>
<dbReference type="EMBL" id="FPCH01000003">
    <property type="protein sequence ID" value="SFV36760.1"/>
    <property type="molecule type" value="Genomic_DNA"/>
</dbReference>